<dbReference type="EMBL" id="FOHX01000003">
    <property type="protein sequence ID" value="SET47958.1"/>
    <property type="molecule type" value="Genomic_DNA"/>
</dbReference>
<dbReference type="STRING" id="568860.SAMN05421811_103170"/>
<dbReference type="RefSeq" id="WP_091079337.1">
    <property type="nucleotide sequence ID" value="NZ_FOHX01000003.1"/>
</dbReference>
<protein>
    <submittedName>
        <fullName evidence="3">Phage tail protein</fullName>
    </submittedName>
</protein>
<gene>
    <name evidence="3" type="ORF">SAMN05421811_103170</name>
</gene>
<dbReference type="Proteomes" id="UP000199361">
    <property type="component" value="Unassembled WGS sequence"/>
</dbReference>
<proteinExistence type="predicted"/>
<evidence type="ECO:0000259" key="2">
    <source>
        <dbReference type="Pfam" id="PF22768"/>
    </source>
</evidence>
<feature type="region of interest" description="Disordered" evidence="1">
    <location>
        <begin position="1"/>
        <end position="20"/>
    </location>
</feature>
<accession>A0A1I0ES81</accession>
<dbReference type="AlphaFoldDB" id="A0A1I0ES81"/>
<feature type="domain" description="Siphovirus-type tail component C-terminal" evidence="2">
    <location>
        <begin position="257"/>
        <end position="356"/>
    </location>
</feature>
<reference evidence="3 4" key="1">
    <citation type="submission" date="2016-10" db="EMBL/GenBank/DDBJ databases">
        <authorList>
            <person name="de Groot N.N."/>
        </authorList>
    </citation>
    <scope>NUCLEOTIDE SEQUENCE [LARGE SCALE GENOMIC DNA]</scope>
    <source>
        <strain evidence="3 4">CGMCC 4.5598</strain>
    </source>
</reference>
<dbReference type="Pfam" id="PF22768">
    <property type="entry name" value="SPP1_Dit"/>
    <property type="match status" value="1"/>
</dbReference>
<evidence type="ECO:0000256" key="1">
    <source>
        <dbReference type="SAM" id="MobiDB-lite"/>
    </source>
</evidence>
<evidence type="ECO:0000313" key="4">
    <source>
        <dbReference type="Proteomes" id="UP000199361"/>
    </source>
</evidence>
<sequence length="357" mass="38558">MARAGRSYPNRPSLSRHPRNWDQSRTLGIFETVSEWPPVSVETPNANLFLGPFETTSEWPGLEFAYDYHPVLPVFETTSEWPSPGVSVPIKPGDSITGSYQIEYNGTLFGGHGNIYQIIGVEGWDDLPGMDSSNVSRPTWHGSWPGRYRSQERQVTATLAINVGDGDDFAGAVATLRRLLTPPASEAGQPLVVSTRDEVLMVPEAVVDTRAMPMASYHVGWVQVSVRWICADPRRYNVVRSGVAIPPGSTADVENAGNVASHPLLRVDGPVVNPVITNPTLERTLSFLLTVPSGQRLTIDTDAGNATVNGESVLSTLTGASAPVADFVLERDTNVLTFAADSGGTTGLTVLYRDAWL</sequence>
<keyword evidence="4" id="KW-1185">Reference proteome</keyword>
<dbReference type="OrthoDB" id="5182475at2"/>
<organism evidence="3 4">
    <name type="scientific">Nonomuraea wenchangensis</name>
    <dbReference type="NCBI Taxonomy" id="568860"/>
    <lineage>
        <taxon>Bacteria</taxon>
        <taxon>Bacillati</taxon>
        <taxon>Actinomycetota</taxon>
        <taxon>Actinomycetes</taxon>
        <taxon>Streptosporangiales</taxon>
        <taxon>Streptosporangiaceae</taxon>
        <taxon>Nonomuraea</taxon>
    </lineage>
</organism>
<name>A0A1I0ES81_9ACTN</name>
<dbReference type="InterPro" id="IPR054738">
    <property type="entry name" value="Siphovirus-type_tail_C"/>
</dbReference>
<evidence type="ECO:0000313" key="3">
    <source>
        <dbReference type="EMBL" id="SET47958.1"/>
    </source>
</evidence>